<feature type="domain" description="Heparin-sulfate lyase N-terminal" evidence="6">
    <location>
        <begin position="336"/>
        <end position="463"/>
    </location>
</feature>
<evidence type="ECO:0000259" key="6">
    <source>
        <dbReference type="Pfam" id="PF16889"/>
    </source>
</evidence>
<dbReference type="InterPro" id="IPR031680">
    <property type="entry name" value="Hepar_II_III_N"/>
</dbReference>
<keyword evidence="2" id="KW-0732">Signal</keyword>
<dbReference type="RefSeq" id="WP_301418733.1">
    <property type="nucleotide sequence ID" value="NZ_CP098023.1"/>
</dbReference>
<proteinExistence type="predicted"/>
<protein>
    <submittedName>
        <fullName evidence="7">Heparinase II/III family protein</fullName>
    </submittedName>
</protein>
<name>A0ABY9EEJ6_9GAMM</name>
<gene>
    <name evidence="7" type="ORF">M8T91_08520</name>
</gene>
<dbReference type="InterPro" id="IPR008929">
    <property type="entry name" value="Chondroitin_lyas"/>
</dbReference>
<dbReference type="PANTHER" id="PTHR39210:SF1">
    <property type="entry name" value="HEPARIN-SULFATE LYASE"/>
    <property type="match status" value="1"/>
</dbReference>
<dbReference type="EMBL" id="CP098023">
    <property type="protein sequence ID" value="WKD51448.1"/>
    <property type="molecule type" value="Genomic_DNA"/>
</dbReference>
<dbReference type="Pfam" id="PF16889">
    <property type="entry name" value="Hepar_II_III_N"/>
    <property type="match status" value="1"/>
</dbReference>
<dbReference type="InterPro" id="IPR012480">
    <property type="entry name" value="Hepar_II_III_C"/>
</dbReference>
<dbReference type="Proteomes" id="UP001321520">
    <property type="component" value="Chromosome"/>
</dbReference>
<organism evidence="7 8">
    <name type="scientific">Microbulbifer spongiae</name>
    <dbReference type="NCBI Taxonomy" id="2944933"/>
    <lineage>
        <taxon>Bacteria</taxon>
        <taxon>Pseudomonadati</taxon>
        <taxon>Pseudomonadota</taxon>
        <taxon>Gammaproteobacteria</taxon>
        <taxon>Cellvibrionales</taxon>
        <taxon>Microbulbiferaceae</taxon>
        <taxon>Microbulbifer</taxon>
    </lineage>
</organism>
<accession>A0ABY9EEJ6</accession>
<dbReference type="Pfam" id="PF07940">
    <property type="entry name" value="Hepar_II_III_C"/>
    <property type="match status" value="1"/>
</dbReference>
<keyword evidence="3" id="KW-0574">Periplasm</keyword>
<sequence length="736" mass="84576">MNNKVKFNSIGWSTSTNEAKVREVGGAKTKIEFNIEKIIHSGLFIVHELVTDGLPTLVNFDMQLECESKQSTWISVDVGYHIDNKFYFITFKHERFNKLLNVNLDPASIPFLIANDYNTPLEWCNVKIRIRVRLNGKGSVILTLSKPMQSNREQGYSLRSTIDNYNEFALHSRLLSGSNLELKSAFRKMYVLDSYWTKHNEIEKEAAKLFMEKGELHFSKLPPVKIDSSYPPLSVTKYPNYERRWYSLELVHILLSDWRYNNNSKALLAATIAAEKFISLDFYGVPENIKYIWYDHGTADRMVILTELYCCLIDGGGDKITLERLFYVIFRHAQALSCESFYLRNQRFKYHNHAVFQDRALIIIAEVFPAIKIFQAWKDLAINRCADQFENLINFEGVSIENSSGYHIAMQGIVSDMIKFYSSIKLTEHCLALQALEKNMDRFSTSLYYPDNTIVAFGDTSYKLNNKRPPKKLYVLEEEINYFEDSGYFFITGMTDRGCAFKFNLISSSNSLIHKHFDNLSFTLWVEGIEFIVDPGFFSHAQDEDSVFSKGPYAHNTSIPAGFSCENDWRESITESTIKVYMSSCAKKYKIVGKHSCYLGQSFTRSIFIYVSKGYILCRDKFQGNINLVNNIQLGDTLQVKQESNKDFSISSLIRSESIKIIYDDTVTAECVIGQNKPFISGWVYPKVGVKEAAYALNSKSWQNQLSFAISLNNESEIEIADIVNHFSGVEWNDSI</sequence>
<keyword evidence="8" id="KW-1185">Reference proteome</keyword>
<dbReference type="Gene3D" id="2.70.98.70">
    <property type="match status" value="1"/>
</dbReference>
<comment type="subcellular location">
    <subcellularLocation>
        <location evidence="1">Periplasm</location>
    </subcellularLocation>
</comment>
<evidence type="ECO:0000256" key="1">
    <source>
        <dbReference type="ARBA" id="ARBA00004418"/>
    </source>
</evidence>
<feature type="domain" description="Heparinase II/III-like C-terminal" evidence="5">
    <location>
        <begin position="479"/>
        <end position="625"/>
    </location>
</feature>
<evidence type="ECO:0000313" key="7">
    <source>
        <dbReference type="EMBL" id="WKD51448.1"/>
    </source>
</evidence>
<evidence type="ECO:0000313" key="8">
    <source>
        <dbReference type="Proteomes" id="UP001321520"/>
    </source>
</evidence>
<evidence type="ECO:0000256" key="4">
    <source>
        <dbReference type="ARBA" id="ARBA00023239"/>
    </source>
</evidence>
<evidence type="ECO:0000259" key="5">
    <source>
        <dbReference type="Pfam" id="PF07940"/>
    </source>
</evidence>
<evidence type="ECO:0000256" key="2">
    <source>
        <dbReference type="ARBA" id="ARBA00022729"/>
    </source>
</evidence>
<reference evidence="7 8" key="1">
    <citation type="submission" date="2022-05" db="EMBL/GenBank/DDBJ databases">
        <title>Microbulbifer sp. nov., isolated from sponge.</title>
        <authorList>
            <person name="Gao L."/>
        </authorList>
    </citation>
    <scope>NUCLEOTIDE SEQUENCE [LARGE SCALE GENOMIC DNA]</scope>
    <source>
        <strain evidence="7 8">MI-G</strain>
    </source>
</reference>
<keyword evidence="4" id="KW-0456">Lyase</keyword>
<dbReference type="PANTHER" id="PTHR39210">
    <property type="entry name" value="HEPARIN-SULFATE LYASE"/>
    <property type="match status" value="1"/>
</dbReference>
<dbReference type="Gene3D" id="1.50.10.100">
    <property type="entry name" value="Chondroitin AC/alginate lyase"/>
    <property type="match status" value="1"/>
</dbReference>
<evidence type="ECO:0000256" key="3">
    <source>
        <dbReference type="ARBA" id="ARBA00022764"/>
    </source>
</evidence>
<dbReference type="SUPFAM" id="SSF48230">
    <property type="entry name" value="Chondroitin AC/alginate lyase"/>
    <property type="match status" value="1"/>
</dbReference>